<dbReference type="EMBL" id="JABKAV010000041">
    <property type="protein sequence ID" value="NVO85768.1"/>
    <property type="molecule type" value="Genomic_DNA"/>
</dbReference>
<evidence type="ECO:0000313" key="2">
    <source>
        <dbReference type="EMBL" id="NVO85768.1"/>
    </source>
</evidence>
<sequence length="56" mass="6494">LYLVLSVVPALQQRLDALLPPSYADSDDQPEPEPRQPRRTTSRALPEDRYEEEEEN</sequence>
<keyword evidence="3" id="KW-1185">Reference proteome</keyword>
<comment type="caution">
    <text evidence="2">The sequence shown here is derived from an EMBL/GenBank/DDBJ whole genome shotgun (WGS) entry which is preliminary data.</text>
</comment>
<proteinExistence type="predicted"/>
<evidence type="ECO:0000256" key="1">
    <source>
        <dbReference type="SAM" id="MobiDB-lite"/>
    </source>
</evidence>
<organism evidence="2 3">
    <name type="scientific">Hymenobacter terrestris</name>
    <dbReference type="NCBI Taxonomy" id="2748310"/>
    <lineage>
        <taxon>Bacteria</taxon>
        <taxon>Pseudomonadati</taxon>
        <taxon>Bacteroidota</taxon>
        <taxon>Cytophagia</taxon>
        <taxon>Cytophagales</taxon>
        <taxon>Hymenobacteraceae</taxon>
        <taxon>Hymenobacter</taxon>
    </lineage>
</organism>
<accession>A0ABX2Q4K6</accession>
<feature type="non-terminal residue" evidence="2">
    <location>
        <position position="1"/>
    </location>
</feature>
<protein>
    <submittedName>
        <fullName evidence="2">Uncharacterized protein</fullName>
    </submittedName>
</protein>
<reference evidence="2 3" key="1">
    <citation type="submission" date="2020-05" db="EMBL/GenBank/DDBJ databases">
        <title>Hymenobacter terrestris sp. nov. and Hymenobacter lapidiphilus sp. nov., isolated from regoliths in Antarctica.</title>
        <authorList>
            <person name="Sedlacek I."/>
            <person name="Pantucek R."/>
            <person name="Zeman M."/>
            <person name="Holochova P."/>
            <person name="Kralova S."/>
            <person name="Stankova E."/>
            <person name="Sedo O."/>
            <person name="Micenkova L."/>
            <person name="Svec P."/>
            <person name="Gupta V."/>
            <person name="Sood U."/>
            <person name="Korpole U.S."/>
            <person name="Lal R."/>
        </authorList>
    </citation>
    <scope>NUCLEOTIDE SEQUENCE [LARGE SCALE GENOMIC DNA]</scope>
    <source>
        <strain evidence="2 3">P5252</strain>
    </source>
</reference>
<name>A0ABX2Q4K6_9BACT</name>
<evidence type="ECO:0000313" key="3">
    <source>
        <dbReference type="Proteomes" id="UP000626554"/>
    </source>
</evidence>
<dbReference type="Proteomes" id="UP000626554">
    <property type="component" value="Unassembled WGS sequence"/>
</dbReference>
<gene>
    <name evidence="2" type="ORF">HW556_12840</name>
</gene>
<feature type="region of interest" description="Disordered" evidence="1">
    <location>
        <begin position="19"/>
        <end position="56"/>
    </location>
</feature>